<evidence type="ECO:0000313" key="7">
    <source>
        <dbReference type="EMBL" id="SEE68265.1"/>
    </source>
</evidence>
<evidence type="ECO:0000256" key="5">
    <source>
        <dbReference type="ARBA" id="ARBA00022801"/>
    </source>
</evidence>
<gene>
    <name evidence="7" type="ORF">SAMN04488561_2253</name>
</gene>
<dbReference type="InterPro" id="IPR002195">
    <property type="entry name" value="Dihydroorotase_CS"/>
</dbReference>
<keyword evidence="5" id="KW-0378">Hydrolase</keyword>
<protein>
    <submittedName>
        <fullName evidence="7">Dihydroorotase</fullName>
    </submittedName>
</protein>
<dbReference type="InterPro" id="IPR050138">
    <property type="entry name" value="DHOase/Allantoinase_Hydrolase"/>
</dbReference>
<keyword evidence="8" id="KW-1185">Reference proteome</keyword>
<comment type="cofactor">
    <cofactor evidence="1">
        <name>Zn(2+)</name>
        <dbReference type="ChEBI" id="CHEBI:29105"/>
    </cofactor>
</comment>
<evidence type="ECO:0000313" key="8">
    <source>
        <dbReference type="Proteomes" id="UP000181980"/>
    </source>
</evidence>
<evidence type="ECO:0000256" key="4">
    <source>
        <dbReference type="ARBA" id="ARBA00022723"/>
    </source>
</evidence>
<organism evidence="7 8">
    <name type="scientific">Jiangella alba</name>
    <dbReference type="NCBI Taxonomy" id="561176"/>
    <lineage>
        <taxon>Bacteria</taxon>
        <taxon>Bacillati</taxon>
        <taxon>Actinomycetota</taxon>
        <taxon>Actinomycetes</taxon>
        <taxon>Jiangellales</taxon>
        <taxon>Jiangellaceae</taxon>
        <taxon>Jiangella</taxon>
    </lineage>
</organism>
<dbReference type="SUPFAM" id="SSF51338">
    <property type="entry name" value="Composite domain of metallo-dependent hydrolases"/>
    <property type="match status" value="1"/>
</dbReference>
<dbReference type="EMBL" id="FNUC01000003">
    <property type="protein sequence ID" value="SEE68265.1"/>
    <property type="molecule type" value="Genomic_DNA"/>
</dbReference>
<dbReference type="Gene3D" id="3.20.20.140">
    <property type="entry name" value="Metal-dependent hydrolases"/>
    <property type="match status" value="1"/>
</dbReference>
<dbReference type="PROSITE" id="PS00483">
    <property type="entry name" value="DIHYDROOROTASE_2"/>
    <property type="match status" value="1"/>
</dbReference>
<dbReference type="STRING" id="561176.SAMN04488561_2253"/>
<accession>A0A1H5KTW7</accession>
<evidence type="ECO:0000256" key="1">
    <source>
        <dbReference type="ARBA" id="ARBA00001947"/>
    </source>
</evidence>
<reference evidence="8" key="1">
    <citation type="submission" date="2016-10" db="EMBL/GenBank/DDBJ databases">
        <authorList>
            <person name="Varghese N."/>
            <person name="Submissions S."/>
        </authorList>
    </citation>
    <scope>NUCLEOTIDE SEQUENCE [LARGE SCALE GENOMIC DNA]</scope>
    <source>
        <strain evidence="8">DSM 45237</strain>
    </source>
</reference>
<feature type="domain" description="Amidohydrolase-related" evidence="6">
    <location>
        <begin position="51"/>
        <end position="429"/>
    </location>
</feature>
<dbReference type="PANTHER" id="PTHR43668:SF2">
    <property type="entry name" value="ALLANTOINASE"/>
    <property type="match status" value="1"/>
</dbReference>
<name>A0A1H5KTW7_9ACTN</name>
<dbReference type="InterPro" id="IPR006680">
    <property type="entry name" value="Amidohydro-rel"/>
</dbReference>
<dbReference type="PANTHER" id="PTHR43668">
    <property type="entry name" value="ALLANTOINASE"/>
    <property type="match status" value="1"/>
</dbReference>
<dbReference type="InterPro" id="IPR011059">
    <property type="entry name" value="Metal-dep_hydrolase_composite"/>
</dbReference>
<dbReference type="Pfam" id="PF01979">
    <property type="entry name" value="Amidohydro_1"/>
    <property type="match status" value="1"/>
</dbReference>
<dbReference type="GO" id="GO:0046872">
    <property type="term" value="F:metal ion binding"/>
    <property type="evidence" value="ECO:0007669"/>
    <property type="project" value="UniProtKB-KW"/>
</dbReference>
<dbReference type="PROSITE" id="PS00482">
    <property type="entry name" value="DIHYDROOROTASE_1"/>
    <property type="match status" value="1"/>
</dbReference>
<evidence type="ECO:0000256" key="3">
    <source>
        <dbReference type="ARBA" id="ARBA00010286"/>
    </source>
</evidence>
<comment type="similarity">
    <text evidence="3">Belongs to the metallo-dependent hydrolases superfamily. DHOase family. Class I DHOase subfamily.</text>
</comment>
<proteinExistence type="inferred from homology"/>
<dbReference type="InterPro" id="IPR032466">
    <property type="entry name" value="Metal_Hydrolase"/>
</dbReference>
<dbReference type="GO" id="GO:0005737">
    <property type="term" value="C:cytoplasm"/>
    <property type="evidence" value="ECO:0007669"/>
    <property type="project" value="TreeGrafter"/>
</dbReference>
<keyword evidence="4" id="KW-0479">Metal-binding</keyword>
<dbReference type="Gene3D" id="2.30.40.10">
    <property type="entry name" value="Urease, subunit C, domain 1"/>
    <property type="match status" value="1"/>
</dbReference>
<sequence>MSADVVFRGATTVLPGGTALADVAVTGGVIAAVGGPGTLSAAEVVDVRGRVLLPGAVDVHVHFRQPGFEHKEDFGTGSAAAACGGVTTVCDMPNTHPPVTSAGRFRAKRDLVRGTSHVDYGLWAGGTDVAELAAMAGLGAVGVKVYLNRSHRDDDPYTDELSTPDDDTLRAVFRACAERAVPVAVHVADHEREVALRAELRAAGTADARLVCRSYRGDGVLAALARVLAAAADTGCRVHIAHASLAPVAALDLIAAARRSGVRVTAECGPPALLEDDLARLGVLGVPFAFPASEAETYWAALADGRVDLVATDHAPHSQADKAAGRDDLWAAPPGYPGVETVLPLLVDAVLAGRLSWSRLAALTSAAPARLGGLAGKGAIERGRDADLVVVDPAATTTVDAARLHSRAGWSPFDGRRLAGAVVATYLRGREIARGGELLPGAPAGRFLTPGGRA</sequence>
<evidence type="ECO:0000259" key="6">
    <source>
        <dbReference type="Pfam" id="PF01979"/>
    </source>
</evidence>
<dbReference type="AlphaFoldDB" id="A0A1H5KTW7"/>
<dbReference type="GO" id="GO:0004038">
    <property type="term" value="F:allantoinase activity"/>
    <property type="evidence" value="ECO:0007669"/>
    <property type="project" value="TreeGrafter"/>
</dbReference>
<comment type="function">
    <text evidence="2">Catalyzes the reversible cyclization of carbamoyl aspartate to dihydroorotate.</text>
</comment>
<dbReference type="RefSeq" id="WP_069112787.1">
    <property type="nucleotide sequence ID" value="NZ_FNUC01000003.1"/>
</dbReference>
<dbReference type="GO" id="GO:0006145">
    <property type="term" value="P:purine nucleobase catabolic process"/>
    <property type="evidence" value="ECO:0007669"/>
    <property type="project" value="TreeGrafter"/>
</dbReference>
<evidence type="ECO:0000256" key="2">
    <source>
        <dbReference type="ARBA" id="ARBA00002368"/>
    </source>
</evidence>
<dbReference type="Proteomes" id="UP000181980">
    <property type="component" value="Unassembled WGS sequence"/>
</dbReference>
<dbReference type="SUPFAM" id="SSF51556">
    <property type="entry name" value="Metallo-dependent hydrolases"/>
    <property type="match status" value="1"/>
</dbReference>